<organism evidence="2">
    <name type="scientific">Psilocybe cubensis</name>
    <name type="common">Psychedelic mushroom</name>
    <name type="synonym">Stropharia cubensis</name>
    <dbReference type="NCBI Taxonomy" id="181762"/>
    <lineage>
        <taxon>Eukaryota</taxon>
        <taxon>Fungi</taxon>
        <taxon>Dikarya</taxon>
        <taxon>Basidiomycota</taxon>
        <taxon>Agaricomycotina</taxon>
        <taxon>Agaricomycetes</taxon>
        <taxon>Agaricomycetidae</taxon>
        <taxon>Agaricales</taxon>
        <taxon>Agaricineae</taxon>
        <taxon>Strophariaceae</taxon>
        <taxon>Psilocybe</taxon>
    </lineage>
</organism>
<accession>A0A8H7XUM6</accession>
<evidence type="ECO:0000313" key="2">
    <source>
        <dbReference type="EMBL" id="KAG5167966.1"/>
    </source>
</evidence>
<reference evidence="2" key="1">
    <citation type="submission" date="2021-02" db="EMBL/GenBank/DDBJ databases">
        <title>Psilocybe cubensis genome.</title>
        <authorList>
            <person name="Mckernan K.J."/>
            <person name="Crawford S."/>
            <person name="Trippe A."/>
            <person name="Kane L.T."/>
            <person name="Mclaughlin S."/>
        </authorList>
    </citation>
    <scope>NUCLEOTIDE SEQUENCE [LARGE SCALE GENOMIC DNA]</scope>
    <source>
        <strain evidence="2">MGC-MH-2018</strain>
    </source>
</reference>
<proteinExistence type="predicted"/>
<protein>
    <submittedName>
        <fullName evidence="2">Uncharacterized protein</fullName>
    </submittedName>
</protein>
<name>A0A8H7XUM6_PSICU</name>
<gene>
    <name evidence="2" type="ORF">JR316_006558</name>
</gene>
<dbReference type="AlphaFoldDB" id="A0A8H7XUM6"/>
<sequence length="370" mass="40458">MSFRFNNILFSNSIQIATGFLTKPLVPVLSPLALSRAKKTLELGLGYYVNNSESNLSITLSPHRLPPSPIFDVCLYENVHWPDWIKILGNQPFDLILEPLSVFLIRHGEKTEVKVLWSKGLDSPRVTFTSFDPFCDEMHLPSGRLVRHSTARPTRQTISQPFVATSHAPISRELLQTKQEAENEANEILGLISTFTAASPSPASDKFIIPQPTLIVPDQVMQVESSLPDIVSPPGTRSSSGSSRSSRFFLTHKNEESFSSDSSFQSFNSLNVSPKVVEGDDGGAVALGPLKRGEVEVFVDKQKKEVTKYLYRGGQSTVLTGGVMLGGPSAAVHATRGRAAKHRAPISGKKISGFNKATGSADNRRQSRLD</sequence>
<evidence type="ECO:0000256" key="1">
    <source>
        <dbReference type="SAM" id="MobiDB-lite"/>
    </source>
</evidence>
<feature type="region of interest" description="Disordered" evidence="1">
    <location>
        <begin position="338"/>
        <end position="370"/>
    </location>
</feature>
<dbReference type="EMBL" id="JAFIQS010000006">
    <property type="protein sequence ID" value="KAG5167966.1"/>
    <property type="molecule type" value="Genomic_DNA"/>
</dbReference>
<dbReference type="OrthoDB" id="19928at2759"/>
<comment type="caution">
    <text evidence="2">The sequence shown here is derived from an EMBL/GenBank/DDBJ whole genome shotgun (WGS) entry which is preliminary data.</text>
</comment>